<proteinExistence type="predicted"/>
<feature type="compositionally biased region" description="Polar residues" evidence="1">
    <location>
        <begin position="159"/>
        <end position="168"/>
    </location>
</feature>
<evidence type="ECO:0000313" key="3">
    <source>
        <dbReference type="Proteomes" id="UP000054217"/>
    </source>
</evidence>
<dbReference type="HOGENOM" id="CLU_943707_0_0_1"/>
<dbReference type="OrthoDB" id="2703167at2759"/>
<dbReference type="AlphaFoldDB" id="A0A0C3JGA1"/>
<keyword evidence="3" id="KW-1185">Reference proteome</keyword>
<evidence type="ECO:0000313" key="2">
    <source>
        <dbReference type="EMBL" id="KIO08098.1"/>
    </source>
</evidence>
<evidence type="ECO:0000256" key="1">
    <source>
        <dbReference type="SAM" id="MobiDB-lite"/>
    </source>
</evidence>
<dbReference type="InParanoid" id="A0A0C3JGA1"/>
<reference evidence="2 3" key="1">
    <citation type="submission" date="2014-04" db="EMBL/GenBank/DDBJ databases">
        <authorList>
            <consortium name="DOE Joint Genome Institute"/>
            <person name="Kuo A."/>
            <person name="Kohler A."/>
            <person name="Costa M.D."/>
            <person name="Nagy L.G."/>
            <person name="Floudas D."/>
            <person name="Copeland A."/>
            <person name="Barry K.W."/>
            <person name="Cichocki N."/>
            <person name="Veneault-Fourrey C."/>
            <person name="LaButti K."/>
            <person name="Lindquist E.A."/>
            <person name="Lipzen A."/>
            <person name="Lundell T."/>
            <person name="Morin E."/>
            <person name="Murat C."/>
            <person name="Sun H."/>
            <person name="Tunlid A."/>
            <person name="Henrissat B."/>
            <person name="Grigoriev I.V."/>
            <person name="Hibbett D.S."/>
            <person name="Martin F."/>
            <person name="Nordberg H.P."/>
            <person name="Cantor M.N."/>
            <person name="Hua S.X."/>
        </authorList>
    </citation>
    <scope>NUCLEOTIDE SEQUENCE [LARGE SCALE GENOMIC DNA]</scope>
    <source>
        <strain evidence="2 3">Marx 270</strain>
    </source>
</reference>
<gene>
    <name evidence="2" type="ORF">M404DRAFT_23372</name>
</gene>
<reference evidence="3" key="2">
    <citation type="submission" date="2015-01" db="EMBL/GenBank/DDBJ databases">
        <title>Evolutionary Origins and Diversification of the Mycorrhizal Mutualists.</title>
        <authorList>
            <consortium name="DOE Joint Genome Institute"/>
            <consortium name="Mycorrhizal Genomics Consortium"/>
            <person name="Kohler A."/>
            <person name="Kuo A."/>
            <person name="Nagy L.G."/>
            <person name="Floudas D."/>
            <person name="Copeland A."/>
            <person name="Barry K.W."/>
            <person name="Cichocki N."/>
            <person name="Veneault-Fourrey C."/>
            <person name="LaButti K."/>
            <person name="Lindquist E.A."/>
            <person name="Lipzen A."/>
            <person name="Lundell T."/>
            <person name="Morin E."/>
            <person name="Murat C."/>
            <person name="Riley R."/>
            <person name="Ohm R."/>
            <person name="Sun H."/>
            <person name="Tunlid A."/>
            <person name="Henrissat B."/>
            <person name="Grigoriev I.V."/>
            <person name="Hibbett D.S."/>
            <person name="Martin F."/>
        </authorList>
    </citation>
    <scope>NUCLEOTIDE SEQUENCE [LARGE SCALE GENOMIC DNA]</scope>
    <source>
        <strain evidence="3">Marx 270</strain>
    </source>
</reference>
<feature type="region of interest" description="Disordered" evidence="1">
    <location>
        <begin position="120"/>
        <end position="295"/>
    </location>
</feature>
<accession>A0A0C3JGA1</accession>
<feature type="compositionally biased region" description="Basic and acidic residues" evidence="1">
    <location>
        <begin position="133"/>
        <end position="151"/>
    </location>
</feature>
<feature type="compositionally biased region" description="Basic and acidic residues" evidence="1">
    <location>
        <begin position="215"/>
        <end position="231"/>
    </location>
</feature>
<feature type="region of interest" description="Disordered" evidence="1">
    <location>
        <begin position="73"/>
        <end position="107"/>
    </location>
</feature>
<name>A0A0C3JGA1_PISTI</name>
<dbReference type="Proteomes" id="UP000054217">
    <property type="component" value="Unassembled WGS sequence"/>
</dbReference>
<protein>
    <submittedName>
        <fullName evidence="2">Uncharacterized protein</fullName>
    </submittedName>
</protein>
<feature type="compositionally biased region" description="Polar residues" evidence="1">
    <location>
        <begin position="178"/>
        <end position="193"/>
    </location>
</feature>
<sequence>MKPDKLSSEPPKEVTLEGNSRDEASSGDEVKPEATVEVAQRVMSQGGEVESKTSKSTKDVLCQCASPVEFERVKSAEVEGETSGVVSENEAAKRGLGEEATDETDGQDITAKEMANLKAGGGDTEICHTSNRLKHEQLEGADNERPARIVEAKVPPSNGAPSYPQTWRTELEEELDSSCVSSTMDQPSSSTDVPQHYVDDPSGNTEAMGGSTDVLQHHTGDPGHRAHERSTHTSAQDLPISPQAPAKHPREGVGTTAAKQLLSPGLRRSKAGPESGWGSEDSTRYQEVWTIGLSD</sequence>
<dbReference type="EMBL" id="KN831958">
    <property type="protein sequence ID" value="KIO08098.1"/>
    <property type="molecule type" value="Genomic_DNA"/>
</dbReference>
<organism evidence="2 3">
    <name type="scientific">Pisolithus tinctorius Marx 270</name>
    <dbReference type="NCBI Taxonomy" id="870435"/>
    <lineage>
        <taxon>Eukaryota</taxon>
        <taxon>Fungi</taxon>
        <taxon>Dikarya</taxon>
        <taxon>Basidiomycota</taxon>
        <taxon>Agaricomycotina</taxon>
        <taxon>Agaricomycetes</taxon>
        <taxon>Agaricomycetidae</taxon>
        <taxon>Boletales</taxon>
        <taxon>Sclerodermatineae</taxon>
        <taxon>Pisolithaceae</taxon>
        <taxon>Pisolithus</taxon>
    </lineage>
</organism>
<feature type="region of interest" description="Disordered" evidence="1">
    <location>
        <begin position="1"/>
        <end position="34"/>
    </location>
</feature>